<evidence type="ECO:0000313" key="3">
    <source>
        <dbReference type="Proteomes" id="UP000735302"/>
    </source>
</evidence>
<dbReference type="AlphaFoldDB" id="A0AAV4DZQ6"/>
<feature type="region of interest" description="Disordered" evidence="1">
    <location>
        <begin position="1"/>
        <end position="20"/>
    </location>
</feature>
<dbReference type="Proteomes" id="UP000735302">
    <property type="component" value="Unassembled WGS sequence"/>
</dbReference>
<evidence type="ECO:0008006" key="4">
    <source>
        <dbReference type="Google" id="ProtNLM"/>
    </source>
</evidence>
<proteinExistence type="predicted"/>
<sequence>MSIVGAANVKVDPKASSTGGTDARTLDCYLRATSTGPSLHALDYGEVKKALVKRHGLTEDGYRRTFRICKPEEGERAEMFMVHMKKYLKRWVVSFDSKQTYEDLRDLFVREQLMDACPRIWL</sequence>
<evidence type="ECO:0000313" key="2">
    <source>
        <dbReference type="EMBL" id="GFO49534.1"/>
    </source>
</evidence>
<organism evidence="2 3">
    <name type="scientific">Plakobranchus ocellatus</name>
    <dbReference type="NCBI Taxonomy" id="259542"/>
    <lineage>
        <taxon>Eukaryota</taxon>
        <taxon>Metazoa</taxon>
        <taxon>Spiralia</taxon>
        <taxon>Lophotrochozoa</taxon>
        <taxon>Mollusca</taxon>
        <taxon>Gastropoda</taxon>
        <taxon>Heterobranchia</taxon>
        <taxon>Euthyneura</taxon>
        <taxon>Panpulmonata</taxon>
        <taxon>Sacoglossa</taxon>
        <taxon>Placobranchoidea</taxon>
        <taxon>Plakobranchidae</taxon>
        <taxon>Plakobranchus</taxon>
    </lineage>
</organism>
<comment type="caution">
    <text evidence="2">The sequence shown here is derived from an EMBL/GenBank/DDBJ whole genome shotgun (WGS) entry which is preliminary data.</text>
</comment>
<dbReference type="PANTHER" id="PTHR46888">
    <property type="entry name" value="ZINC KNUCKLE DOMAINCONTAINING PROTEIN-RELATED"/>
    <property type="match status" value="1"/>
</dbReference>
<keyword evidence="3" id="KW-1185">Reference proteome</keyword>
<dbReference type="PANTHER" id="PTHR46888:SF1">
    <property type="entry name" value="RIBONUCLEASE H"/>
    <property type="match status" value="1"/>
</dbReference>
<protein>
    <recommendedName>
        <fullName evidence="4">SCAN box domain-containing protein</fullName>
    </recommendedName>
</protein>
<name>A0AAV4DZQ6_9GAST</name>
<dbReference type="SUPFAM" id="SSF47353">
    <property type="entry name" value="Retrovirus capsid dimerization domain-like"/>
    <property type="match status" value="1"/>
</dbReference>
<reference evidence="2 3" key="1">
    <citation type="journal article" date="2021" name="Elife">
        <title>Chloroplast acquisition without the gene transfer in kleptoplastic sea slugs, Plakobranchus ocellatus.</title>
        <authorList>
            <person name="Maeda T."/>
            <person name="Takahashi S."/>
            <person name="Yoshida T."/>
            <person name="Shimamura S."/>
            <person name="Takaki Y."/>
            <person name="Nagai Y."/>
            <person name="Toyoda A."/>
            <person name="Suzuki Y."/>
            <person name="Arimoto A."/>
            <person name="Ishii H."/>
            <person name="Satoh N."/>
            <person name="Nishiyama T."/>
            <person name="Hasebe M."/>
            <person name="Maruyama T."/>
            <person name="Minagawa J."/>
            <person name="Obokata J."/>
            <person name="Shigenobu S."/>
        </authorList>
    </citation>
    <scope>NUCLEOTIDE SEQUENCE [LARGE SCALE GENOMIC DNA]</scope>
</reference>
<dbReference type="EMBL" id="BLXT01008494">
    <property type="protein sequence ID" value="GFO49534.1"/>
    <property type="molecule type" value="Genomic_DNA"/>
</dbReference>
<accession>A0AAV4DZQ6</accession>
<gene>
    <name evidence="2" type="ORF">PoB_007603900</name>
</gene>
<evidence type="ECO:0000256" key="1">
    <source>
        <dbReference type="SAM" id="MobiDB-lite"/>
    </source>
</evidence>
<dbReference type="Gene3D" id="1.10.4020.10">
    <property type="entry name" value="DNA breaking-rejoining enzymes"/>
    <property type="match status" value="1"/>
</dbReference>
<dbReference type="InterPro" id="IPR038269">
    <property type="entry name" value="SCAN_sf"/>
</dbReference>